<comment type="caution">
    <text evidence="2">The sequence shown here is derived from an EMBL/GenBank/DDBJ whole genome shotgun (WGS) entry which is preliminary data.</text>
</comment>
<evidence type="ECO:0000313" key="3">
    <source>
        <dbReference type="Proteomes" id="UP000470384"/>
    </source>
</evidence>
<dbReference type="RefSeq" id="WP_160586969.1">
    <property type="nucleotide sequence ID" value="NZ_BMHN01000001.1"/>
</dbReference>
<protein>
    <submittedName>
        <fullName evidence="2">PepSY domain-containing protein</fullName>
    </submittedName>
</protein>
<feature type="transmembrane region" description="Helical" evidence="1">
    <location>
        <begin position="12"/>
        <end position="34"/>
    </location>
</feature>
<keyword evidence="1" id="KW-0812">Transmembrane</keyword>
<keyword evidence="1" id="KW-0472">Membrane</keyword>
<dbReference type="AlphaFoldDB" id="A0A845Q8E2"/>
<evidence type="ECO:0000256" key="1">
    <source>
        <dbReference type="SAM" id="Phobius"/>
    </source>
</evidence>
<dbReference type="OrthoDB" id="7238323at2"/>
<reference evidence="2 3" key="1">
    <citation type="journal article" date="2016" name="Int. J. Syst. Evol. Microbiol.">
        <title>Pyruvatibacter mobilis gen. nov., sp. nov., a marine bacterium from the culture broth of Picochlorum sp. 122.</title>
        <authorList>
            <person name="Wang G."/>
            <person name="Tang M."/>
            <person name="Wu H."/>
            <person name="Dai S."/>
            <person name="Li T."/>
            <person name="Chen C."/>
            <person name="He H."/>
            <person name="Fan J."/>
            <person name="Xiang W."/>
            <person name="Li X."/>
        </authorList>
    </citation>
    <scope>NUCLEOTIDE SEQUENCE [LARGE SCALE GENOMIC DNA]</scope>
    <source>
        <strain evidence="2 3">GYP-11</strain>
    </source>
</reference>
<keyword evidence="3" id="KW-1185">Reference proteome</keyword>
<dbReference type="Pfam" id="PF03929">
    <property type="entry name" value="PepSY_TM"/>
    <property type="match status" value="1"/>
</dbReference>
<sequence length="399" mass="43542">MKPRMIAVLAHRYVGLATAIFLAVAGLTGSIIAFNHELDELLNPSLLERRGDAPVLPALDIVERVEAAYPELYVSFVDLEIDPAHNLVASVSERRIPGEGEPAELPFNQVFIDPATGEVLGTREWGAFRLDAPHLIPFIYKLHYSLHLPGVIGLLLMGIVAILWTIDCMVGFYLTLPRGAPFWKKWGPAWRIKKGATGHRFNIDFHRAAGLWLWPLLFMLAMSGVALNLPDQVFRPIVSLVADLSPSINDLAAERQGMGAEGEPKLGFSDALALAEQQAPEHGITQQPGMVWHPRTYAAIGVAYGEHHGTGLGNSWMFFDDRTGDLLHVEIPGAGTGGDTFVQLQFPLHSGQIIGLPGRIIISVTGLITAALSITGILIWWRKRKPARARARAARPAAA</sequence>
<dbReference type="EMBL" id="WXYQ01000004">
    <property type="protein sequence ID" value="NBG94913.1"/>
    <property type="molecule type" value="Genomic_DNA"/>
</dbReference>
<keyword evidence="1" id="KW-1133">Transmembrane helix</keyword>
<feature type="transmembrane region" description="Helical" evidence="1">
    <location>
        <begin position="360"/>
        <end position="381"/>
    </location>
</feature>
<dbReference type="InterPro" id="IPR005625">
    <property type="entry name" value="PepSY-ass_TM"/>
</dbReference>
<proteinExistence type="predicted"/>
<feature type="transmembrane region" description="Helical" evidence="1">
    <location>
        <begin position="209"/>
        <end position="229"/>
    </location>
</feature>
<organism evidence="2 3">
    <name type="scientific">Pyruvatibacter mobilis</name>
    <dbReference type="NCBI Taxonomy" id="1712261"/>
    <lineage>
        <taxon>Bacteria</taxon>
        <taxon>Pseudomonadati</taxon>
        <taxon>Pseudomonadota</taxon>
        <taxon>Alphaproteobacteria</taxon>
        <taxon>Hyphomicrobiales</taxon>
        <taxon>Parvibaculaceae</taxon>
        <taxon>Pyruvatibacter</taxon>
    </lineage>
</organism>
<feature type="transmembrane region" description="Helical" evidence="1">
    <location>
        <begin position="151"/>
        <end position="176"/>
    </location>
</feature>
<evidence type="ECO:0000313" key="2">
    <source>
        <dbReference type="EMBL" id="NBG94913.1"/>
    </source>
</evidence>
<dbReference type="PANTHER" id="PTHR34219">
    <property type="entry name" value="IRON-REGULATED INNER MEMBRANE PROTEIN-RELATED"/>
    <property type="match status" value="1"/>
</dbReference>
<dbReference type="PANTHER" id="PTHR34219:SF5">
    <property type="entry name" value="BLR4505 PROTEIN"/>
    <property type="match status" value="1"/>
</dbReference>
<dbReference type="GeneID" id="300655824"/>
<accession>A0A845Q8E2</accession>
<name>A0A845Q8E2_9HYPH</name>
<dbReference type="Proteomes" id="UP000470384">
    <property type="component" value="Unassembled WGS sequence"/>
</dbReference>
<gene>
    <name evidence="2" type="ORF">GTQ45_04120</name>
</gene>